<dbReference type="InterPro" id="IPR052197">
    <property type="entry name" value="ComplexI_49kDa-like"/>
</dbReference>
<gene>
    <name evidence="3" type="ORF">BJ969_003132</name>
</gene>
<dbReference type="EMBL" id="JACHIV010000001">
    <property type="protein sequence ID" value="MBB5070044.1"/>
    <property type="molecule type" value="Genomic_DNA"/>
</dbReference>
<dbReference type="GO" id="GO:0051287">
    <property type="term" value="F:NAD binding"/>
    <property type="evidence" value="ECO:0007669"/>
    <property type="project" value="InterPro"/>
</dbReference>
<dbReference type="GO" id="GO:0016651">
    <property type="term" value="F:oxidoreductase activity, acting on NAD(P)H"/>
    <property type="evidence" value="ECO:0007669"/>
    <property type="project" value="InterPro"/>
</dbReference>
<dbReference type="InterPro" id="IPR029014">
    <property type="entry name" value="NiFe-Hase_large"/>
</dbReference>
<accession>A0A840NEK9</accession>
<dbReference type="Pfam" id="PF00346">
    <property type="entry name" value="Complex1_49kDa"/>
    <property type="match status" value="1"/>
</dbReference>
<name>A0A840NEK9_9PSEU</name>
<evidence type="ECO:0000313" key="3">
    <source>
        <dbReference type="EMBL" id="MBB5070044.1"/>
    </source>
</evidence>
<keyword evidence="4" id="KW-1185">Reference proteome</keyword>
<dbReference type="SUPFAM" id="SSF56762">
    <property type="entry name" value="HydB/Nqo4-like"/>
    <property type="match status" value="1"/>
</dbReference>
<feature type="domain" description="NADH-quinone oxidoreductase subunit D" evidence="2">
    <location>
        <begin position="2"/>
        <end position="93"/>
    </location>
</feature>
<dbReference type="PANTHER" id="PTHR43485:SF1">
    <property type="entry name" value="FORMATE HYDROGENLYASE SUBUNIT 5-RELATED"/>
    <property type="match status" value="1"/>
</dbReference>
<dbReference type="AlphaFoldDB" id="A0A840NEK9"/>
<protein>
    <submittedName>
        <fullName evidence="3">Ni,Fe-hydrogenase III large subunit</fullName>
    </submittedName>
</protein>
<keyword evidence="1" id="KW-0560">Oxidoreductase</keyword>
<dbReference type="GO" id="GO:0048038">
    <property type="term" value="F:quinone binding"/>
    <property type="evidence" value="ECO:0007669"/>
    <property type="project" value="InterPro"/>
</dbReference>
<dbReference type="PANTHER" id="PTHR43485">
    <property type="entry name" value="HYDROGENASE-4 COMPONENT G"/>
    <property type="match status" value="1"/>
</dbReference>
<proteinExistence type="predicted"/>
<sequence length="118" mass="12697">MRDRFTGTAVLSSQQASDLGTLGYVARASGLAVDARWDHPVLPPPQKRLCYEQTGGDVLARFSGRAEEIGRSIEMIAHLVKQMDGRVSATSEHVDDVGRPGRSGVGITEGWRALSFTG</sequence>
<reference evidence="3 4" key="1">
    <citation type="submission" date="2020-08" db="EMBL/GenBank/DDBJ databases">
        <title>Sequencing the genomes of 1000 actinobacteria strains.</title>
        <authorList>
            <person name="Klenk H.-P."/>
        </authorList>
    </citation>
    <scope>NUCLEOTIDE SEQUENCE [LARGE SCALE GENOMIC DNA]</scope>
    <source>
        <strain evidence="3 4">DSM 45582</strain>
    </source>
</reference>
<evidence type="ECO:0000259" key="2">
    <source>
        <dbReference type="Pfam" id="PF00346"/>
    </source>
</evidence>
<evidence type="ECO:0000313" key="4">
    <source>
        <dbReference type="Proteomes" id="UP000580474"/>
    </source>
</evidence>
<organism evidence="3 4">
    <name type="scientific">Saccharopolyspora gloriosae</name>
    <dbReference type="NCBI Taxonomy" id="455344"/>
    <lineage>
        <taxon>Bacteria</taxon>
        <taxon>Bacillati</taxon>
        <taxon>Actinomycetota</taxon>
        <taxon>Actinomycetes</taxon>
        <taxon>Pseudonocardiales</taxon>
        <taxon>Pseudonocardiaceae</taxon>
        <taxon>Saccharopolyspora</taxon>
    </lineage>
</organism>
<evidence type="ECO:0000256" key="1">
    <source>
        <dbReference type="ARBA" id="ARBA00023002"/>
    </source>
</evidence>
<dbReference type="Gene3D" id="1.10.645.10">
    <property type="entry name" value="Cytochrome-c3 Hydrogenase, chain B"/>
    <property type="match status" value="1"/>
</dbReference>
<dbReference type="InterPro" id="IPR001135">
    <property type="entry name" value="NADH_Q_OxRdtase_suD"/>
</dbReference>
<comment type="caution">
    <text evidence="3">The sequence shown here is derived from an EMBL/GenBank/DDBJ whole genome shotgun (WGS) entry which is preliminary data.</text>
</comment>
<dbReference type="Proteomes" id="UP000580474">
    <property type="component" value="Unassembled WGS sequence"/>
</dbReference>
<dbReference type="RefSeq" id="WP_343071431.1">
    <property type="nucleotide sequence ID" value="NZ_JACHIV010000001.1"/>
</dbReference>